<dbReference type="STRING" id="1821621.A8C75_08510"/>
<dbReference type="Proteomes" id="UP000078070">
    <property type="component" value="Chromosome"/>
</dbReference>
<reference evidence="2 3" key="2">
    <citation type="journal article" date="2018" name="Int. J. Syst. Evol. Microbiol.">
        <title>Marinobacterium aestuarii sp. nov., a benzene-degrading marine bacterium isolated from estuary sediment.</title>
        <authorList>
            <person name="Bae S.S."/>
            <person name="Jung J."/>
            <person name="Chung D."/>
            <person name="Baek K."/>
        </authorList>
    </citation>
    <scope>NUCLEOTIDE SEQUENCE [LARGE SCALE GENOMIC DNA]</scope>
    <source>
        <strain evidence="2 3">ST58-10</strain>
    </source>
</reference>
<organism evidence="2 3">
    <name type="scientific">Marinobacterium aestuarii</name>
    <dbReference type="NCBI Taxonomy" id="1821621"/>
    <lineage>
        <taxon>Bacteria</taxon>
        <taxon>Pseudomonadati</taxon>
        <taxon>Pseudomonadota</taxon>
        <taxon>Gammaproteobacteria</taxon>
        <taxon>Oceanospirillales</taxon>
        <taxon>Oceanospirillaceae</taxon>
        <taxon>Marinobacterium</taxon>
    </lineage>
</organism>
<accession>A0A1A9EXE4</accession>
<dbReference type="Gene3D" id="3.40.50.1820">
    <property type="entry name" value="alpha/beta hydrolase"/>
    <property type="match status" value="1"/>
</dbReference>
<dbReference type="InterPro" id="IPR017531">
    <property type="entry name" value="Hydrolase-1_PEP"/>
</dbReference>
<dbReference type="EMBL" id="CP015839">
    <property type="protein sequence ID" value="ANG62527.1"/>
    <property type="molecule type" value="Genomic_DNA"/>
</dbReference>
<name>A0A1A9EXE4_9GAMM</name>
<evidence type="ECO:0000313" key="3">
    <source>
        <dbReference type="Proteomes" id="UP000078070"/>
    </source>
</evidence>
<dbReference type="Pfam" id="PF12146">
    <property type="entry name" value="Hydrolase_4"/>
    <property type="match status" value="1"/>
</dbReference>
<dbReference type="OrthoDB" id="249225at2"/>
<dbReference type="RefSeq" id="WP_067380740.1">
    <property type="nucleotide sequence ID" value="NZ_CP015839.1"/>
</dbReference>
<dbReference type="AlphaFoldDB" id="A0A1A9EXE4"/>
<reference evidence="3" key="1">
    <citation type="submission" date="2016-05" db="EMBL/GenBank/DDBJ databases">
        <authorList>
            <person name="Baek K."/>
            <person name="Yang S.-J."/>
        </authorList>
    </citation>
    <scope>NUCLEOTIDE SEQUENCE [LARGE SCALE GENOMIC DNA]</scope>
    <source>
        <strain evidence="3">ST58-10</strain>
    </source>
</reference>
<keyword evidence="2" id="KW-0378">Hydrolase</keyword>
<protein>
    <submittedName>
        <fullName evidence="2">Hydrolase 1, exosortase A system-associated</fullName>
    </submittedName>
</protein>
<feature type="domain" description="Serine aminopeptidase S33" evidence="1">
    <location>
        <begin position="43"/>
        <end position="139"/>
    </location>
</feature>
<dbReference type="SUPFAM" id="SSF53474">
    <property type="entry name" value="alpha/beta-Hydrolases"/>
    <property type="match status" value="1"/>
</dbReference>
<sequence length="283" mass="31458">MPEHAFCFTSQGQQLAAILHLVDRASVGVVIVVGGPQYRVGSHRQFVHLARALASQGISVLRFDVTGMGDSSGEKKAFDDLDADIAAAVNCFQQHCPELESIVLWGLCDGASAALIYAHRDPRLAGLVLLNPWLENRQAKAQAQVSHYYRRRFLDPGFWRKLKQGKGNLVGSVWEFVCTLWQALIGDKGAAKAKESSDNCYQQRMFEGLNKYPGRVLLVLSGNDLTAKTFSRQLAQDAAWAQLVEERSVSRVCLDSADHTFSTRQAKDWVARQTQIFVTSFRD</sequence>
<dbReference type="GO" id="GO:0016787">
    <property type="term" value="F:hydrolase activity"/>
    <property type="evidence" value="ECO:0007669"/>
    <property type="project" value="UniProtKB-KW"/>
</dbReference>
<proteinExistence type="predicted"/>
<dbReference type="InterPro" id="IPR029058">
    <property type="entry name" value="AB_hydrolase_fold"/>
</dbReference>
<dbReference type="KEGG" id="mars:A8C75_08510"/>
<dbReference type="NCBIfam" id="TIGR03100">
    <property type="entry name" value="hydr1_PEP"/>
    <property type="match status" value="1"/>
</dbReference>
<keyword evidence="3" id="KW-1185">Reference proteome</keyword>
<evidence type="ECO:0000259" key="1">
    <source>
        <dbReference type="Pfam" id="PF12146"/>
    </source>
</evidence>
<evidence type="ECO:0000313" key="2">
    <source>
        <dbReference type="EMBL" id="ANG62527.1"/>
    </source>
</evidence>
<dbReference type="InterPro" id="IPR022742">
    <property type="entry name" value="Hydrolase_4"/>
</dbReference>
<gene>
    <name evidence="2" type="ORF">A8C75_08510</name>
</gene>